<organism evidence="1 2">
    <name type="scientific">Daphnia magna</name>
    <dbReference type="NCBI Taxonomy" id="35525"/>
    <lineage>
        <taxon>Eukaryota</taxon>
        <taxon>Metazoa</taxon>
        <taxon>Ecdysozoa</taxon>
        <taxon>Arthropoda</taxon>
        <taxon>Crustacea</taxon>
        <taxon>Branchiopoda</taxon>
        <taxon>Diplostraca</taxon>
        <taxon>Cladocera</taxon>
        <taxon>Anomopoda</taxon>
        <taxon>Daphniidae</taxon>
        <taxon>Daphnia</taxon>
    </lineage>
</organism>
<reference evidence="1 2" key="1">
    <citation type="journal article" date="2023" name="Nucleic Acids Res.">
        <title>The hologenome of Daphnia magna reveals possible DNA methylation and microbiome-mediated evolution of the host genome.</title>
        <authorList>
            <person name="Chaturvedi A."/>
            <person name="Li X."/>
            <person name="Dhandapani V."/>
            <person name="Marshall H."/>
            <person name="Kissane S."/>
            <person name="Cuenca-Cambronero M."/>
            <person name="Asole G."/>
            <person name="Calvet F."/>
            <person name="Ruiz-Romero M."/>
            <person name="Marangio P."/>
            <person name="Guigo R."/>
            <person name="Rago D."/>
            <person name="Mirbahai L."/>
            <person name="Eastwood N."/>
            <person name="Colbourne J.K."/>
            <person name="Zhou J."/>
            <person name="Mallon E."/>
            <person name="Orsini L."/>
        </authorList>
    </citation>
    <scope>NUCLEOTIDE SEQUENCE [LARGE SCALE GENOMIC DNA]</scope>
    <source>
        <strain evidence="1">LRV0_1</strain>
    </source>
</reference>
<dbReference type="Proteomes" id="UP001234178">
    <property type="component" value="Unassembled WGS sequence"/>
</dbReference>
<evidence type="ECO:0000313" key="2">
    <source>
        <dbReference type="Proteomes" id="UP001234178"/>
    </source>
</evidence>
<keyword evidence="2" id="KW-1185">Reference proteome</keyword>
<protein>
    <submittedName>
        <fullName evidence="1">Uncharacterized protein</fullName>
    </submittedName>
</protein>
<evidence type="ECO:0000313" key="1">
    <source>
        <dbReference type="EMBL" id="KAK4007701.1"/>
    </source>
</evidence>
<name>A0ABQ9Z486_9CRUS</name>
<sequence length="109" mass="12332">MSGSRVTRVSYKLSELAKSLPEATVVRIRVSCARLLACRVLLNCNKIYTDRKQRQSRVMMTMFLTNGAASHCVAHLFFPPRPIHRRSCPQHTLGFAKVSVMDTVERLLA</sequence>
<proteinExistence type="predicted"/>
<dbReference type="EMBL" id="JAOYFB010000002">
    <property type="protein sequence ID" value="KAK4007701.1"/>
    <property type="molecule type" value="Genomic_DNA"/>
</dbReference>
<comment type="caution">
    <text evidence="1">The sequence shown here is derived from an EMBL/GenBank/DDBJ whole genome shotgun (WGS) entry which is preliminary data.</text>
</comment>
<gene>
    <name evidence="1" type="ORF">OUZ56_012854</name>
</gene>
<accession>A0ABQ9Z486</accession>